<dbReference type="EMBL" id="ASPP01013958">
    <property type="protein sequence ID" value="ETO19170.1"/>
    <property type="molecule type" value="Genomic_DNA"/>
</dbReference>
<evidence type="ECO:0000313" key="3">
    <source>
        <dbReference type="Proteomes" id="UP000023152"/>
    </source>
</evidence>
<gene>
    <name evidence="2" type="ORF">RFI_18061</name>
</gene>
<feature type="compositionally biased region" description="Acidic residues" evidence="1">
    <location>
        <begin position="93"/>
        <end position="105"/>
    </location>
</feature>
<accession>X6MYQ0</accession>
<feature type="region of interest" description="Disordered" evidence="1">
    <location>
        <begin position="144"/>
        <end position="191"/>
    </location>
</feature>
<dbReference type="Gene3D" id="3.80.10.10">
    <property type="entry name" value="Ribonuclease Inhibitor"/>
    <property type="match status" value="1"/>
</dbReference>
<dbReference type="Proteomes" id="UP000023152">
    <property type="component" value="Unassembled WGS sequence"/>
</dbReference>
<proteinExistence type="predicted"/>
<organism evidence="2 3">
    <name type="scientific">Reticulomyxa filosa</name>
    <dbReference type="NCBI Taxonomy" id="46433"/>
    <lineage>
        <taxon>Eukaryota</taxon>
        <taxon>Sar</taxon>
        <taxon>Rhizaria</taxon>
        <taxon>Retaria</taxon>
        <taxon>Foraminifera</taxon>
        <taxon>Monothalamids</taxon>
        <taxon>Reticulomyxidae</taxon>
        <taxon>Reticulomyxa</taxon>
    </lineage>
</organism>
<feature type="compositionally biased region" description="Basic and acidic residues" evidence="1">
    <location>
        <begin position="166"/>
        <end position="175"/>
    </location>
</feature>
<protein>
    <submittedName>
        <fullName evidence="2">Uncharacterized protein</fullName>
    </submittedName>
</protein>
<reference evidence="2 3" key="1">
    <citation type="journal article" date="2013" name="Curr. Biol.">
        <title>The Genome of the Foraminiferan Reticulomyxa filosa.</title>
        <authorList>
            <person name="Glockner G."/>
            <person name="Hulsmann N."/>
            <person name="Schleicher M."/>
            <person name="Noegel A.A."/>
            <person name="Eichinger L."/>
            <person name="Gallinger C."/>
            <person name="Pawlowski J."/>
            <person name="Sierra R."/>
            <person name="Euteneuer U."/>
            <person name="Pillet L."/>
            <person name="Moustafa A."/>
            <person name="Platzer M."/>
            <person name="Groth M."/>
            <person name="Szafranski K."/>
            <person name="Schliwa M."/>
        </authorList>
    </citation>
    <scope>NUCLEOTIDE SEQUENCE [LARGE SCALE GENOMIC DNA]</scope>
</reference>
<keyword evidence="3" id="KW-1185">Reference proteome</keyword>
<feature type="compositionally biased region" description="Polar residues" evidence="1">
    <location>
        <begin position="144"/>
        <end position="160"/>
    </location>
</feature>
<dbReference type="SUPFAM" id="SSF52047">
    <property type="entry name" value="RNI-like"/>
    <property type="match status" value="1"/>
</dbReference>
<sequence length="571" mass="65718">MAPLGTMQGNQGFEQNGSSSVVPFGLSEKLSITLFSEDLDELGAVRSRDNSHSNQCYLVEHEFPSCFNDVLLFKSTSCDFFSGGGGEKKDDNETSDMELDTEEIEPEAKEKDEQWTLKLELDRDCISSDEDKGTTITILNKAENSSIQQRQQSEDASSSILFPHACARDEEKKEDSDDDRDGGEQKNTNQSCSAMNTKLINGIESFGNNSFVSNLGELHLHWNKDINDECMTILFTAIGEICKNLQVLRLSHTNISNQTCKSILHFFEKYFEDCNLCEIYLQNNTNINESGIHELNKIFLQNVLPKKLVQKFNDSSQRLNEDKAFSFPDSNQQRPLDYQRNDYTLGTHNIRRLTFTNDSSLLSPRFDNSYDIGTTSRKNNTLSSPMSIESNFFMGNERNDRNATGNKIDDKNKDDWFKIDITGCGHKHRVPEWDPRIIGGFLQQMETKTKQIEQAKQNVVVHNLCVSRANSEIRNILLFNKAAIIFIARKYYWLESQIKSTKFYFFLTIKIIHIKHNLYLFRSNRENNSKLQCLKKNFLKRTQETISNFKLIVTLLKRNFIPFNTLLCFRC</sequence>
<dbReference type="AlphaFoldDB" id="X6MYQ0"/>
<feature type="region of interest" description="Disordered" evidence="1">
    <location>
        <begin position="84"/>
        <end position="113"/>
    </location>
</feature>
<comment type="caution">
    <text evidence="2">The sequence shown here is derived from an EMBL/GenBank/DDBJ whole genome shotgun (WGS) entry which is preliminary data.</text>
</comment>
<dbReference type="OrthoDB" id="120976at2759"/>
<dbReference type="InterPro" id="IPR032675">
    <property type="entry name" value="LRR_dom_sf"/>
</dbReference>
<name>X6MYQ0_RETFI</name>
<evidence type="ECO:0000313" key="2">
    <source>
        <dbReference type="EMBL" id="ETO19170.1"/>
    </source>
</evidence>
<evidence type="ECO:0000256" key="1">
    <source>
        <dbReference type="SAM" id="MobiDB-lite"/>
    </source>
</evidence>